<sequence>MEELTDSDSEDDLLEVLEGVVSITREAITFQQPSVGGPIEGGSTHPSTSTALVMESGITSEKVARISTLSEDKQHLKSKPPDTENTKFKEQATVDNSHPPLLAANQPLTALNPPFTLENLAPKLSKPYLPPSPPTLPQSSTLAAHPHLSPCLRRPRRPSPSPSQPFSVTPDAFTTAKTSHPAHPDSAQYPATPAARRPASGDPRRPSPASGDLSGTLLAAVSAICYVFCGLICFSWSHAWSALYSTPLALSVAVSRSNRTTQAACITLQFQPINFQVPKLRIWPVMVESEAVHTIHPHLSSSEYLQSALRAGESIRGRPNPPWTSDRCRRDYPGAAGLRFIFTEKTQSSLLMGPLLGTRNHR</sequence>
<evidence type="ECO:0000313" key="3">
    <source>
        <dbReference type="Proteomes" id="UP000823749"/>
    </source>
</evidence>
<evidence type="ECO:0000313" key="2">
    <source>
        <dbReference type="EMBL" id="KAG5516275.1"/>
    </source>
</evidence>
<name>A0AAV6HU07_9ERIC</name>
<keyword evidence="3" id="KW-1185">Reference proteome</keyword>
<proteinExistence type="predicted"/>
<gene>
    <name evidence="2" type="ORF">RHGRI_037095</name>
</gene>
<dbReference type="EMBL" id="JACTNZ010000013">
    <property type="protein sequence ID" value="KAG5516275.1"/>
    <property type="molecule type" value="Genomic_DNA"/>
</dbReference>
<organism evidence="2 3">
    <name type="scientific">Rhododendron griersonianum</name>
    <dbReference type="NCBI Taxonomy" id="479676"/>
    <lineage>
        <taxon>Eukaryota</taxon>
        <taxon>Viridiplantae</taxon>
        <taxon>Streptophyta</taxon>
        <taxon>Embryophyta</taxon>
        <taxon>Tracheophyta</taxon>
        <taxon>Spermatophyta</taxon>
        <taxon>Magnoliopsida</taxon>
        <taxon>eudicotyledons</taxon>
        <taxon>Gunneridae</taxon>
        <taxon>Pentapetalae</taxon>
        <taxon>asterids</taxon>
        <taxon>Ericales</taxon>
        <taxon>Ericaceae</taxon>
        <taxon>Ericoideae</taxon>
        <taxon>Rhodoreae</taxon>
        <taxon>Rhododendron</taxon>
    </lineage>
</organism>
<evidence type="ECO:0000256" key="1">
    <source>
        <dbReference type="SAM" id="MobiDB-lite"/>
    </source>
</evidence>
<feature type="region of interest" description="Disordered" evidence="1">
    <location>
        <begin position="67"/>
        <end position="107"/>
    </location>
</feature>
<protein>
    <submittedName>
        <fullName evidence="2">Uncharacterized protein</fullName>
    </submittedName>
</protein>
<feature type="compositionally biased region" description="Basic and acidic residues" evidence="1">
    <location>
        <begin position="70"/>
        <end position="92"/>
    </location>
</feature>
<reference evidence="2 3" key="1">
    <citation type="submission" date="2020-08" db="EMBL/GenBank/DDBJ databases">
        <title>Plant Genome Project.</title>
        <authorList>
            <person name="Zhang R.-G."/>
        </authorList>
    </citation>
    <scope>NUCLEOTIDE SEQUENCE [LARGE SCALE GENOMIC DNA]</scope>
    <source>
        <strain evidence="2">WSP0</strain>
        <tissue evidence="2">Leaf</tissue>
    </source>
</reference>
<feature type="region of interest" description="Disordered" evidence="1">
    <location>
        <begin position="148"/>
        <end position="211"/>
    </location>
</feature>
<dbReference type="Proteomes" id="UP000823749">
    <property type="component" value="Chromosome 13"/>
</dbReference>
<comment type="caution">
    <text evidence="2">The sequence shown here is derived from an EMBL/GenBank/DDBJ whole genome shotgun (WGS) entry which is preliminary data.</text>
</comment>
<accession>A0AAV6HU07</accession>
<dbReference type="AlphaFoldDB" id="A0AAV6HU07"/>